<evidence type="ECO:0000313" key="3">
    <source>
        <dbReference type="Proteomes" id="UP000292003"/>
    </source>
</evidence>
<dbReference type="SUPFAM" id="SSF53756">
    <property type="entry name" value="UDP-Glycosyltransferase/glycogen phosphorylase"/>
    <property type="match status" value="1"/>
</dbReference>
<name>A0A4Q7J2R2_9PSEU</name>
<protein>
    <submittedName>
        <fullName evidence="2">Glycosyltransferase</fullName>
    </submittedName>
</protein>
<dbReference type="AlphaFoldDB" id="A0A4Q7J2R2"/>
<dbReference type="PANTHER" id="PTHR48050">
    <property type="entry name" value="STEROL 3-BETA-GLUCOSYLTRANSFERASE"/>
    <property type="match status" value="1"/>
</dbReference>
<keyword evidence="3" id="KW-1185">Reference proteome</keyword>
<dbReference type="RefSeq" id="WP_130478261.1">
    <property type="nucleotide sequence ID" value="NZ_SFCC01000014.1"/>
</dbReference>
<proteinExistence type="predicted"/>
<sequence>MLRLDLEGWRVETLGLPAAGPRGPRRRGPVLCGFGEAVVPRPPDWPRRVHVTGYWYLEADAGWRPDPVLTGFLDAGPPPVFDVVRAAVRLAGCRAVLGGVTAANTDDVLTVRDVPHEWLFERMAATVHHGGAGTTGSSLRAGLPTLVCPVFSDQPFWGSRVARLGAGPDPVPMRELTAEPLLDSLERDLADSDEVMGSSRGLY</sequence>
<keyword evidence="2" id="KW-0808">Transferase</keyword>
<dbReference type="PANTHER" id="PTHR48050:SF13">
    <property type="entry name" value="STEROL 3-BETA-GLUCOSYLTRANSFERASE UGT80A2"/>
    <property type="match status" value="1"/>
</dbReference>
<dbReference type="InterPro" id="IPR050426">
    <property type="entry name" value="Glycosyltransferase_28"/>
</dbReference>
<feature type="domain" description="Erythromycin biosynthesis protein CIII-like C-terminal" evidence="1">
    <location>
        <begin position="105"/>
        <end position="192"/>
    </location>
</feature>
<feature type="non-terminal residue" evidence="2">
    <location>
        <position position="203"/>
    </location>
</feature>
<comment type="caution">
    <text evidence="2">The sequence shown here is derived from an EMBL/GenBank/DDBJ whole genome shotgun (WGS) entry which is preliminary data.</text>
</comment>
<dbReference type="Pfam" id="PF06722">
    <property type="entry name" value="EryCIII-like_C"/>
    <property type="match status" value="1"/>
</dbReference>
<dbReference type="Gene3D" id="3.40.50.2000">
    <property type="entry name" value="Glycogen Phosphorylase B"/>
    <property type="match status" value="2"/>
</dbReference>
<dbReference type="Proteomes" id="UP000292003">
    <property type="component" value="Unassembled WGS sequence"/>
</dbReference>
<dbReference type="FunFam" id="3.40.50.2000:FF:000009">
    <property type="entry name" value="Sterol 3-beta-glucosyltransferase UGT80A2"/>
    <property type="match status" value="1"/>
</dbReference>
<evidence type="ECO:0000313" key="2">
    <source>
        <dbReference type="EMBL" id="RZQ61048.1"/>
    </source>
</evidence>
<evidence type="ECO:0000259" key="1">
    <source>
        <dbReference type="Pfam" id="PF06722"/>
    </source>
</evidence>
<dbReference type="InterPro" id="IPR010610">
    <property type="entry name" value="EryCIII-like_C"/>
</dbReference>
<dbReference type="GO" id="GO:0016758">
    <property type="term" value="F:hexosyltransferase activity"/>
    <property type="evidence" value="ECO:0007669"/>
    <property type="project" value="UniProtKB-ARBA"/>
</dbReference>
<reference evidence="2 3" key="1">
    <citation type="submission" date="2019-02" db="EMBL/GenBank/DDBJ databases">
        <title>Draft genome sequence of Amycolatopsis sp. 8-3EHSu isolated from roots of Suaeda maritima.</title>
        <authorList>
            <person name="Duangmal K."/>
            <person name="Chantavorakit T."/>
        </authorList>
    </citation>
    <scope>NUCLEOTIDE SEQUENCE [LARGE SCALE GENOMIC DNA]</scope>
    <source>
        <strain evidence="2 3">8-3EHSu</strain>
    </source>
</reference>
<gene>
    <name evidence="2" type="ORF">EWH70_26695</name>
</gene>
<organism evidence="2 3">
    <name type="scientific">Amycolatopsis suaedae</name>
    <dbReference type="NCBI Taxonomy" id="2510978"/>
    <lineage>
        <taxon>Bacteria</taxon>
        <taxon>Bacillati</taxon>
        <taxon>Actinomycetota</taxon>
        <taxon>Actinomycetes</taxon>
        <taxon>Pseudonocardiales</taxon>
        <taxon>Pseudonocardiaceae</taxon>
        <taxon>Amycolatopsis</taxon>
    </lineage>
</organism>
<dbReference type="OrthoDB" id="3253247at2"/>
<dbReference type="EMBL" id="SFCC01000014">
    <property type="protein sequence ID" value="RZQ61048.1"/>
    <property type="molecule type" value="Genomic_DNA"/>
</dbReference>
<accession>A0A4Q7J2R2</accession>